<evidence type="ECO:0000313" key="2">
    <source>
        <dbReference type="EMBL" id="CAI6332945.1"/>
    </source>
</evidence>
<name>A0A9W4XLI6_9PLEO</name>
<feature type="chain" id="PRO_5040723465" evidence="1">
    <location>
        <begin position="20"/>
        <end position="84"/>
    </location>
</feature>
<feature type="signal peptide" evidence="1">
    <location>
        <begin position="1"/>
        <end position="19"/>
    </location>
</feature>
<evidence type="ECO:0000313" key="3">
    <source>
        <dbReference type="Proteomes" id="UP001152607"/>
    </source>
</evidence>
<sequence length="84" mass="9348">MKPQTLALPFLLTPSHVLAQSYPECTRELAQTDACLAVINANACYNQFKFNNAQALQCVDAANDTERKKKVESLLFLLLTFSVL</sequence>
<organism evidence="2 3">
    <name type="scientific">Periconia digitata</name>
    <dbReference type="NCBI Taxonomy" id="1303443"/>
    <lineage>
        <taxon>Eukaryota</taxon>
        <taxon>Fungi</taxon>
        <taxon>Dikarya</taxon>
        <taxon>Ascomycota</taxon>
        <taxon>Pezizomycotina</taxon>
        <taxon>Dothideomycetes</taxon>
        <taxon>Pleosporomycetidae</taxon>
        <taxon>Pleosporales</taxon>
        <taxon>Massarineae</taxon>
        <taxon>Periconiaceae</taxon>
        <taxon>Periconia</taxon>
    </lineage>
</organism>
<proteinExistence type="predicted"/>
<keyword evidence="1" id="KW-0732">Signal</keyword>
<reference evidence="2" key="1">
    <citation type="submission" date="2023-01" db="EMBL/GenBank/DDBJ databases">
        <authorList>
            <person name="Van Ghelder C."/>
            <person name="Rancurel C."/>
        </authorList>
    </citation>
    <scope>NUCLEOTIDE SEQUENCE</scope>
    <source>
        <strain evidence="2">CNCM I-4278</strain>
    </source>
</reference>
<keyword evidence="3" id="KW-1185">Reference proteome</keyword>
<gene>
    <name evidence="2" type="ORF">PDIGIT_LOCUS5978</name>
</gene>
<protein>
    <submittedName>
        <fullName evidence="2">Uncharacterized protein</fullName>
    </submittedName>
</protein>
<dbReference type="EMBL" id="CAOQHR010000004">
    <property type="protein sequence ID" value="CAI6332945.1"/>
    <property type="molecule type" value="Genomic_DNA"/>
</dbReference>
<evidence type="ECO:0000256" key="1">
    <source>
        <dbReference type="SAM" id="SignalP"/>
    </source>
</evidence>
<comment type="caution">
    <text evidence="2">The sequence shown here is derived from an EMBL/GenBank/DDBJ whole genome shotgun (WGS) entry which is preliminary data.</text>
</comment>
<dbReference type="OrthoDB" id="5194348at2759"/>
<dbReference type="Proteomes" id="UP001152607">
    <property type="component" value="Unassembled WGS sequence"/>
</dbReference>
<accession>A0A9W4XLI6</accession>
<dbReference type="AlphaFoldDB" id="A0A9W4XLI6"/>